<dbReference type="InterPro" id="IPR036909">
    <property type="entry name" value="Cyt_c-like_dom_sf"/>
</dbReference>
<dbReference type="OrthoDB" id="9779283at2"/>
<dbReference type="RefSeq" id="WP_153344293.1">
    <property type="nucleotide sequence ID" value="NZ_WIVE01000033.1"/>
</dbReference>
<keyword evidence="5" id="KW-0732">Signal</keyword>
<feature type="chain" id="PRO_5030541186" evidence="5">
    <location>
        <begin position="25"/>
        <end position="223"/>
    </location>
</feature>
<evidence type="ECO:0000259" key="6">
    <source>
        <dbReference type="PROSITE" id="PS51007"/>
    </source>
</evidence>
<proteinExistence type="predicted"/>
<dbReference type="Pfam" id="PF00034">
    <property type="entry name" value="Cytochrom_C"/>
    <property type="match status" value="1"/>
</dbReference>
<dbReference type="PANTHER" id="PTHR35008">
    <property type="entry name" value="BLL4482 PROTEIN-RELATED"/>
    <property type="match status" value="1"/>
</dbReference>
<gene>
    <name evidence="7" type="ORF">GHC57_11400</name>
</gene>
<evidence type="ECO:0000313" key="8">
    <source>
        <dbReference type="Proteomes" id="UP000434582"/>
    </source>
</evidence>
<keyword evidence="1 4" id="KW-0349">Heme</keyword>
<evidence type="ECO:0000313" key="7">
    <source>
        <dbReference type="EMBL" id="MQX37124.1"/>
    </source>
</evidence>
<keyword evidence="2 4" id="KW-0479">Metal-binding</keyword>
<reference evidence="7 8" key="1">
    <citation type="submission" date="2019-10" db="EMBL/GenBank/DDBJ databases">
        <title>Draft whole-genome sequence of the purple nonsulfur photosynthetic bacterium Roseospira navarrensis DSM 15114.</title>
        <authorList>
            <person name="Kyndt J.A."/>
            <person name="Meyer T.E."/>
        </authorList>
    </citation>
    <scope>NUCLEOTIDE SEQUENCE [LARGE SCALE GENOMIC DNA]</scope>
    <source>
        <strain evidence="7 8">DSM 15114</strain>
    </source>
</reference>
<evidence type="ECO:0000256" key="5">
    <source>
        <dbReference type="SAM" id="SignalP"/>
    </source>
</evidence>
<dbReference type="Proteomes" id="UP000434582">
    <property type="component" value="Unassembled WGS sequence"/>
</dbReference>
<keyword evidence="3 4" id="KW-0408">Iron</keyword>
<dbReference type="Gene3D" id="1.10.760.10">
    <property type="entry name" value="Cytochrome c-like domain"/>
    <property type="match status" value="1"/>
</dbReference>
<evidence type="ECO:0000256" key="1">
    <source>
        <dbReference type="ARBA" id="ARBA00022617"/>
    </source>
</evidence>
<feature type="domain" description="Cytochrome c" evidence="6">
    <location>
        <begin position="63"/>
        <end position="151"/>
    </location>
</feature>
<dbReference type="PROSITE" id="PS51007">
    <property type="entry name" value="CYTC"/>
    <property type="match status" value="1"/>
</dbReference>
<dbReference type="GO" id="GO:0020037">
    <property type="term" value="F:heme binding"/>
    <property type="evidence" value="ECO:0007669"/>
    <property type="project" value="InterPro"/>
</dbReference>
<dbReference type="InterPro" id="IPR009056">
    <property type="entry name" value="Cyt_c-like_dom"/>
</dbReference>
<dbReference type="SUPFAM" id="SSF46626">
    <property type="entry name" value="Cytochrome c"/>
    <property type="match status" value="1"/>
</dbReference>
<keyword evidence="8" id="KW-1185">Reference proteome</keyword>
<dbReference type="GO" id="GO:0009055">
    <property type="term" value="F:electron transfer activity"/>
    <property type="evidence" value="ECO:0007669"/>
    <property type="project" value="InterPro"/>
</dbReference>
<sequence length="223" mass="23725">MSVSAKTLLAGVAGATLLAAGAIAADLKPGKSYDLGRAATPEEIAGWDIDVLPDGSNALEGEGTALEGEEIFMAQCAVCHGEFGEGVDRYPVLFGGEDTLASHDPVKTPGSYWPYASTLVDYIYRAMPFGQAQTLTPDEAYALTAYLLYINFVLDDDTLVLSHENIGEVEMPNRDGFIPDDRPDAQPETVCMSDCDVATQVVGRARIIDVTPDDDETAGISIE</sequence>
<name>A0A7X1ZEK4_9PROT</name>
<dbReference type="PANTHER" id="PTHR35008:SF8">
    <property type="entry name" value="ALCOHOL DEHYDROGENASE CYTOCHROME C SUBUNIT"/>
    <property type="match status" value="1"/>
</dbReference>
<comment type="caution">
    <text evidence="7">The sequence shown here is derived from an EMBL/GenBank/DDBJ whole genome shotgun (WGS) entry which is preliminary data.</text>
</comment>
<accession>A0A7X1ZEK4</accession>
<evidence type="ECO:0000256" key="3">
    <source>
        <dbReference type="ARBA" id="ARBA00023004"/>
    </source>
</evidence>
<dbReference type="InterPro" id="IPR051459">
    <property type="entry name" value="Cytochrome_c-type_DH"/>
</dbReference>
<feature type="signal peptide" evidence="5">
    <location>
        <begin position="1"/>
        <end position="24"/>
    </location>
</feature>
<organism evidence="7 8">
    <name type="scientific">Roseospira navarrensis</name>
    <dbReference type="NCBI Taxonomy" id="140058"/>
    <lineage>
        <taxon>Bacteria</taxon>
        <taxon>Pseudomonadati</taxon>
        <taxon>Pseudomonadota</taxon>
        <taxon>Alphaproteobacteria</taxon>
        <taxon>Rhodospirillales</taxon>
        <taxon>Rhodospirillaceae</taxon>
        <taxon>Roseospira</taxon>
    </lineage>
</organism>
<dbReference type="AlphaFoldDB" id="A0A7X1ZEK4"/>
<protein>
    <submittedName>
        <fullName evidence="7">C-type cytochrome</fullName>
    </submittedName>
</protein>
<dbReference type="EMBL" id="WIVE01000033">
    <property type="protein sequence ID" value="MQX37124.1"/>
    <property type="molecule type" value="Genomic_DNA"/>
</dbReference>
<evidence type="ECO:0000256" key="4">
    <source>
        <dbReference type="PROSITE-ProRule" id="PRU00433"/>
    </source>
</evidence>
<dbReference type="GO" id="GO:0046872">
    <property type="term" value="F:metal ion binding"/>
    <property type="evidence" value="ECO:0007669"/>
    <property type="project" value="UniProtKB-KW"/>
</dbReference>
<evidence type="ECO:0000256" key="2">
    <source>
        <dbReference type="ARBA" id="ARBA00022723"/>
    </source>
</evidence>